<dbReference type="InterPro" id="IPR038209">
    <property type="entry name" value="CKK_dom_sf"/>
</dbReference>
<feature type="compositionally biased region" description="Polar residues" evidence="7">
    <location>
        <begin position="280"/>
        <end position="289"/>
    </location>
</feature>
<dbReference type="eggNOG" id="KOG3654">
    <property type="taxonomic scope" value="Eukaryota"/>
</dbReference>
<proteinExistence type="inferred from homology"/>
<dbReference type="Pfam" id="PF25532">
    <property type="entry name" value="CH_CAMSAP2_N"/>
    <property type="match status" value="1"/>
</dbReference>
<feature type="compositionally biased region" description="Basic and acidic residues" evidence="7">
    <location>
        <begin position="788"/>
        <end position="817"/>
    </location>
</feature>
<dbReference type="InterPro" id="IPR032940">
    <property type="entry name" value="CAMSAP"/>
</dbReference>
<reference evidence="10" key="3">
    <citation type="submission" date="2025-09" db="UniProtKB">
        <authorList>
            <consortium name="Ensembl"/>
        </authorList>
    </citation>
    <scope>IDENTIFICATION</scope>
    <source>
        <strain evidence="10">Thorbecke</strain>
    </source>
</reference>
<keyword evidence="5" id="KW-0206">Cytoskeleton</keyword>
<keyword evidence="11" id="KW-1185">Reference proteome</keyword>
<dbReference type="InterPro" id="IPR031372">
    <property type="entry name" value="CAMSAP_CC1"/>
</dbReference>
<dbReference type="GO" id="GO:0005915">
    <property type="term" value="C:zonula adherens"/>
    <property type="evidence" value="ECO:0007669"/>
    <property type="project" value="Ensembl"/>
</dbReference>
<dbReference type="SUPFAM" id="SSF50346">
    <property type="entry name" value="PRC-barrel domain"/>
    <property type="match status" value="1"/>
</dbReference>
<gene>
    <name evidence="10" type="primary">CAMSAP3</name>
</gene>
<dbReference type="AlphaFoldDB" id="G1TX26"/>
<accession>G1TX26</accession>
<dbReference type="FunCoup" id="G1TX26">
    <property type="interactions" value="31"/>
</dbReference>
<dbReference type="GO" id="GO:0005813">
    <property type="term" value="C:centrosome"/>
    <property type="evidence" value="ECO:0007669"/>
    <property type="project" value="Ensembl"/>
</dbReference>
<dbReference type="InterPro" id="IPR058042">
    <property type="entry name" value="CAMSAP_N"/>
</dbReference>
<dbReference type="GO" id="GO:0005516">
    <property type="term" value="F:calmodulin binding"/>
    <property type="evidence" value="ECO:0007669"/>
    <property type="project" value="InterPro"/>
</dbReference>
<feature type="compositionally biased region" description="Polar residues" evidence="7">
    <location>
        <begin position="713"/>
        <end position="724"/>
    </location>
</feature>
<evidence type="ECO:0000313" key="10">
    <source>
        <dbReference type="Ensembl" id="ENSOCUP00000021626.3"/>
    </source>
</evidence>
<dbReference type="GO" id="GO:0051893">
    <property type="term" value="P:regulation of focal adhesion assembly"/>
    <property type="evidence" value="ECO:0007669"/>
    <property type="project" value="Ensembl"/>
</dbReference>
<evidence type="ECO:0000256" key="2">
    <source>
        <dbReference type="ARBA" id="ARBA00022490"/>
    </source>
</evidence>
<dbReference type="GO" id="GO:0003341">
    <property type="term" value="P:cilium movement"/>
    <property type="evidence" value="ECO:0007669"/>
    <property type="project" value="Ensembl"/>
</dbReference>
<comment type="similarity">
    <text evidence="6">Belongs to the CAMSAP1 family.</text>
</comment>
<dbReference type="GO" id="GO:0090136">
    <property type="term" value="P:epithelial cell-cell adhesion"/>
    <property type="evidence" value="ECO:0007669"/>
    <property type="project" value="Ensembl"/>
</dbReference>
<feature type="compositionally biased region" description="Low complexity" evidence="7">
    <location>
        <begin position="442"/>
        <end position="455"/>
    </location>
</feature>
<dbReference type="GO" id="GO:0031514">
    <property type="term" value="C:motile cilium"/>
    <property type="evidence" value="ECO:0007669"/>
    <property type="project" value="Ensembl"/>
</dbReference>
<comment type="domain">
    <text evidence="6">The CKK domain binds microtubules.</text>
</comment>
<dbReference type="FunFam" id="3.10.20.360:FF:000001">
    <property type="entry name" value="Calmodulin-regulated spectrin-associated protein 3 isoform 2"/>
    <property type="match status" value="1"/>
</dbReference>
<comment type="subcellular location">
    <subcellularLocation>
        <location evidence="1">Cytoplasm</location>
        <location evidence="1">Cytoskeleton</location>
    </subcellularLocation>
</comment>
<evidence type="ECO:0000313" key="11">
    <source>
        <dbReference type="Proteomes" id="UP000001811"/>
    </source>
</evidence>
<feature type="compositionally biased region" description="Low complexity" evidence="7">
    <location>
        <begin position="478"/>
        <end position="500"/>
    </location>
</feature>
<dbReference type="PANTHER" id="PTHR21595:SF2">
    <property type="entry name" value="CALMODULIN-REGULATED SPECTRIN-ASSOCIATED PROTEIN 3"/>
    <property type="match status" value="1"/>
</dbReference>
<feature type="compositionally biased region" description="Pro residues" evidence="7">
    <location>
        <begin position="408"/>
        <end position="427"/>
    </location>
</feature>
<feature type="signal peptide" evidence="8">
    <location>
        <begin position="1"/>
        <end position="22"/>
    </location>
</feature>
<dbReference type="GO" id="GO:0051015">
    <property type="term" value="F:actin filament binding"/>
    <property type="evidence" value="ECO:0007669"/>
    <property type="project" value="Ensembl"/>
</dbReference>
<evidence type="ECO:0000259" key="9">
    <source>
        <dbReference type="PROSITE" id="PS51508"/>
    </source>
</evidence>
<evidence type="ECO:0000256" key="5">
    <source>
        <dbReference type="ARBA" id="ARBA00023212"/>
    </source>
</evidence>
<evidence type="ECO:0000256" key="7">
    <source>
        <dbReference type="SAM" id="MobiDB-lite"/>
    </source>
</evidence>
<name>G1TX26_RABIT</name>
<dbReference type="GO" id="GO:0034453">
    <property type="term" value="P:microtubule anchoring"/>
    <property type="evidence" value="ECO:0007669"/>
    <property type="project" value="Ensembl"/>
</dbReference>
<feature type="compositionally biased region" description="Acidic residues" evidence="7">
    <location>
        <begin position="545"/>
        <end position="555"/>
    </location>
</feature>
<dbReference type="Gene3D" id="3.10.20.360">
    <property type="entry name" value="CKK domain"/>
    <property type="match status" value="1"/>
</dbReference>
<feature type="compositionally biased region" description="Basic and acidic residues" evidence="7">
    <location>
        <begin position="466"/>
        <end position="477"/>
    </location>
</feature>
<dbReference type="HOGENOM" id="CLU_004833_1_0_1"/>
<keyword evidence="3 6" id="KW-0493">Microtubule</keyword>
<feature type="compositionally biased region" description="Low complexity" evidence="7">
    <location>
        <begin position="265"/>
        <end position="279"/>
    </location>
</feature>
<reference evidence="10" key="2">
    <citation type="submission" date="2025-08" db="UniProtKB">
        <authorList>
            <consortium name="Ensembl"/>
        </authorList>
    </citation>
    <scope>IDENTIFICATION</scope>
    <source>
        <strain evidence="10">Thorbecke</strain>
    </source>
</reference>
<dbReference type="GO" id="GO:0045198">
    <property type="term" value="P:establishment of epithelial cell apical/basal polarity"/>
    <property type="evidence" value="ECO:0007669"/>
    <property type="project" value="Ensembl"/>
</dbReference>
<dbReference type="GeneTree" id="ENSGT00950000182975"/>
<dbReference type="Bgee" id="ENSOCUG00000022921">
    <property type="expression patterns" value="Expressed in skin of back and 16 other cell types or tissues"/>
</dbReference>
<dbReference type="GO" id="GO:0051011">
    <property type="term" value="F:microtubule minus-end binding"/>
    <property type="evidence" value="ECO:0007669"/>
    <property type="project" value="Ensembl"/>
</dbReference>
<dbReference type="Pfam" id="PF17095">
    <property type="entry name" value="CAMSAP_CC1"/>
    <property type="match status" value="1"/>
</dbReference>
<dbReference type="Pfam" id="PF08683">
    <property type="entry name" value="CAMSAP_CKK"/>
    <property type="match status" value="1"/>
</dbReference>
<dbReference type="PROSITE" id="PS51508">
    <property type="entry name" value="CKK"/>
    <property type="match status" value="1"/>
</dbReference>
<dbReference type="GO" id="GO:0036449">
    <property type="term" value="C:microtubule minus-end"/>
    <property type="evidence" value="ECO:0007669"/>
    <property type="project" value="Ensembl"/>
</dbReference>
<dbReference type="GO" id="GO:1903358">
    <property type="term" value="P:regulation of Golgi organization"/>
    <property type="evidence" value="ECO:0007669"/>
    <property type="project" value="Ensembl"/>
</dbReference>
<dbReference type="Proteomes" id="UP000001811">
    <property type="component" value="Unplaced"/>
</dbReference>
<dbReference type="GO" id="GO:0030507">
    <property type="term" value="F:spectrin binding"/>
    <property type="evidence" value="ECO:0007669"/>
    <property type="project" value="InterPro"/>
</dbReference>
<dbReference type="GO" id="GO:0098840">
    <property type="term" value="P:protein transport along microtubule"/>
    <property type="evidence" value="ECO:0007669"/>
    <property type="project" value="Ensembl"/>
</dbReference>
<dbReference type="STRING" id="9986.ENSOCUP00000021626"/>
<feature type="chain" id="PRO_5023870507" evidence="8">
    <location>
        <begin position="23"/>
        <end position="1071"/>
    </location>
</feature>
<keyword evidence="8" id="KW-0732">Signal</keyword>
<feature type="domain" description="CKK" evidence="9">
    <location>
        <begin position="931"/>
        <end position="1065"/>
    </location>
</feature>
<dbReference type="GO" id="GO:0030951">
    <property type="term" value="P:establishment or maintenance of microtubule cytoskeleton polarity"/>
    <property type="evidence" value="ECO:0007669"/>
    <property type="project" value="Ensembl"/>
</dbReference>
<reference evidence="10 11" key="1">
    <citation type="journal article" date="2011" name="Nature">
        <title>A high-resolution map of human evolutionary constraint using 29 mammals.</title>
        <authorList>
            <person name="Lindblad-Toh K."/>
            <person name="Garber M."/>
            <person name="Zuk O."/>
            <person name="Lin M.F."/>
            <person name="Parker B.J."/>
            <person name="Washietl S."/>
            <person name="Kheradpour P."/>
            <person name="Ernst J."/>
            <person name="Jordan G."/>
            <person name="Mauceli E."/>
            <person name="Ward L.D."/>
            <person name="Lowe C.B."/>
            <person name="Holloway A.K."/>
            <person name="Clamp M."/>
            <person name="Gnerre S."/>
            <person name="Alfoldi J."/>
            <person name="Beal K."/>
            <person name="Chang J."/>
            <person name="Clawson H."/>
            <person name="Cuff J."/>
            <person name="Di Palma F."/>
            <person name="Fitzgerald S."/>
            <person name="Flicek P."/>
            <person name="Guttman M."/>
            <person name="Hubisz M.J."/>
            <person name="Jaffe D.B."/>
            <person name="Jungreis I."/>
            <person name="Kent W.J."/>
            <person name="Kostka D."/>
            <person name="Lara M."/>
            <person name="Martins A.L."/>
            <person name="Massingham T."/>
            <person name="Moltke I."/>
            <person name="Raney B.J."/>
            <person name="Rasmussen M.D."/>
            <person name="Robinson J."/>
            <person name="Stark A."/>
            <person name="Vilella A.J."/>
            <person name="Wen J."/>
            <person name="Xie X."/>
            <person name="Zody M.C."/>
            <person name="Baldwin J."/>
            <person name="Bloom T."/>
            <person name="Chin C.W."/>
            <person name="Heiman D."/>
            <person name="Nicol R."/>
            <person name="Nusbaum C."/>
            <person name="Young S."/>
            <person name="Wilkinson J."/>
            <person name="Worley K.C."/>
            <person name="Kovar C.L."/>
            <person name="Muzny D.M."/>
            <person name="Gibbs R.A."/>
            <person name="Cree A."/>
            <person name="Dihn H.H."/>
            <person name="Fowler G."/>
            <person name="Jhangiani S."/>
            <person name="Joshi V."/>
            <person name="Lee S."/>
            <person name="Lewis L.R."/>
            <person name="Nazareth L.V."/>
            <person name="Okwuonu G."/>
            <person name="Santibanez J."/>
            <person name="Warren W.C."/>
            <person name="Mardis E.R."/>
            <person name="Weinstock G.M."/>
            <person name="Wilson R.K."/>
            <person name="Delehaunty K."/>
            <person name="Dooling D."/>
            <person name="Fronik C."/>
            <person name="Fulton L."/>
            <person name="Fulton B."/>
            <person name="Graves T."/>
            <person name="Minx P."/>
            <person name="Sodergren E."/>
            <person name="Birney E."/>
            <person name="Margulies E.H."/>
            <person name="Herrero J."/>
            <person name="Green E.D."/>
            <person name="Haussler D."/>
            <person name="Siepel A."/>
            <person name="Goldman N."/>
            <person name="Pollard K.S."/>
            <person name="Pedersen J.S."/>
            <person name="Lander E.S."/>
            <person name="Kellis M."/>
        </authorList>
    </citation>
    <scope>NUCLEOTIDE SEQUENCE [LARGE SCALE GENOMIC DNA]</scope>
    <source>
        <strain evidence="11">Thorbecke</strain>
    </source>
</reference>
<dbReference type="SMART" id="SM01051">
    <property type="entry name" value="CAMSAP_CKK"/>
    <property type="match status" value="1"/>
</dbReference>
<dbReference type="GO" id="GO:0005930">
    <property type="term" value="C:axoneme"/>
    <property type="evidence" value="ECO:0007669"/>
    <property type="project" value="Ensembl"/>
</dbReference>
<feature type="region of interest" description="Disordered" evidence="7">
    <location>
        <begin position="613"/>
        <end position="841"/>
    </location>
</feature>
<protein>
    <submittedName>
        <fullName evidence="10">Calmodulin regulated spectrin associated protein family member 3</fullName>
    </submittedName>
</protein>
<dbReference type="InParanoid" id="G1TX26"/>
<dbReference type="GO" id="GO:0036064">
    <property type="term" value="C:ciliary basal body"/>
    <property type="evidence" value="ECO:0007669"/>
    <property type="project" value="Ensembl"/>
</dbReference>
<sequence>MGCVCVCVWVAALTPVSPHAPAEHVPPELWEPFYTDQYAQEHVKPPVTRLLLSAELYCRAWRQALPQLETPPSPSALLALLARRGTVPALPERPVREADLRHQPILMGAHLAVIDALMVAFAFEWTKTLPGPLAVTSLEHKLLFWVDTTVRRLQEKTEQEAAQRASPAPPADGAAPAQPSVRPGRAEGTNRVGAGPDLLYVPPPLKVNLVVVLAEMFMCFEVLKPDFVQAKDLPDGHAASPRGTEASPPQNTSGGSSPVFNFRHPLLSPGGPQSPLRGSTGSLKSSPSMSHMEALGKAWNRQLSRPLSQAVSFSTPFGLDSDVDVVMGDPVLLRSVSSDSLGPPRPAPARTPGQSTPEPGDLPTIEEALQIIHSAEPRLLPDGAADGSFYLHSPEGPAKPPLSSSYPPDGPTKPPIYVPHPETPSKPSPCLAGEVSKPPAPSEGSPKAAASSPAATNSEVKMTSFAERKKQLVKAEAEAGAGSPTPAPAAPEALSSEMSELGARLEEKRRAIEAQKRRIEAIFAKHRQRLGKSAFLQVQPREAAGEAEAEAEAEAEPSSAPGGERPAGEGQGEPSSRPKSVTFSPELGPVPPEGLGDYNRAVSKLSAALSSLQRDMQRLTDQQQRLLAPPEAPVPAPAPAAWVIPGPTTGPKAASPSPARRAPAARRSPGPGPSPAPRSPKHTRPAELRLAPLTRVLTPPHDVDSLPHLRKFSPSQVPVQTRSSILLAEGSPPEGPVARPGLIEIPLGSLGEPAAEEEGDGSPPGAEDSLEEEASSEGEPRAGLGFFYKDEDKPEDEMAQKRASLLERQQRRAEEAKRRKQWQEAGPCPATPRLPLTAPSPLSAGWPRRRLLAQPLLPLHLLRPHKVYSQSTLSLSTVANEASNNLGVKRPSRAPSPSGLMSPSRLPGSRDRDWENGSNASSPASVPEYTGPRLYKEPSAKSNKFIIHNALSHCCLAGKVNEPQKNRILEEIEKSKANHFLILFRDSSCQFRALYTLSGETEELSRLAGYGPRTVTPAMVEGIYKYNSDRKRFTQIPAKTMSMSVDAFTIQGHLWQSKKPTTPKKGGGTPK</sequence>
<feature type="compositionally biased region" description="Polar residues" evidence="7">
    <location>
        <begin position="247"/>
        <end position="259"/>
    </location>
</feature>
<evidence type="ECO:0000256" key="6">
    <source>
        <dbReference type="PROSITE-ProRule" id="PRU00841"/>
    </source>
</evidence>
<dbReference type="SMR" id="G1TX26"/>
<dbReference type="InterPro" id="IPR014797">
    <property type="entry name" value="CKK_CAMSAP"/>
</dbReference>
<keyword evidence="4" id="KW-0175">Coiled coil</keyword>
<feature type="region of interest" description="Disordered" evidence="7">
    <location>
        <begin position="884"/>
        <end position="933"/>
    </location>
</feature>
<evidence type="ECO:0000256" key="4">
    <source>
        <dbReference type="ARBA" id="ARBA00023054"/>
    </source>
</evidence>
<keyword evidence="2" id="KW-0963">Cytoplasm</keyword>
<evidence type="ECO:0000256" key="8">
    <source>
        <dbReference type="SAM" id="SignalP"/>
    </source>
</evidence>
<organism evidence="10 11">
    <name type="scientific">Oryctolagus cuniculus</name>
    <name type="common">Rabbit</name>
    <dbReference type="NCBI Taxonomy" id="9986"/>
    <lineage>
        <taxon>Eukaryota</taxon>
        <taxon>Metazoa</taxon>
        <taxon>Chordata</taxon>
        <taxon>Craniata</taxon>
        <taxon>Vertebrata</taxon>
        <taxon>Euteleostomi</taxon>
        <taxon>Mammalia</taxon>
        <taxon>Eutheria</taxon>
        <taxon>Euarchontoglires</taxon>
        <taxon>Glires</taxon>
        <taxon>Lagomorpha</taxon>
        <taxon>Leporidae</taxon>
        <taxon>Oryctolagus</taxon>
    </lineage>
</organism>
<dbReference type="Ensembl" id="ENSOCUT00000031002.3">
    <property type="protein sequence ID" value="ENSOCUP00000021626.3"/>
    <property type="gene ID" value="ENSOCUG00000022921.3"/>
</dbReference>
<feature type="compositionally biased region" description="Polar residues" evidence="7">
    <location>
        <begin position="573"/>
        <end position="583"/>
    </location>
</feature>
<dbReference type="GO" id="GO:0007026">
    <property type="term" value="P:negative regulation of microtubule depolymerization"/>
    <property type="evidence" value="ECO:0007669"/>
    <property type="project" value="TreeGrafter"/>
</dbReference>
<feature type="compositionally biased region" description="Low complexity" evidence="7">
    <location>
        <begin position="653"/>
        <end position="669"/>
    </location>
</feature>
<feature type="region of interest" description="Disordered" evidence="7">
    <location>
        <begin position="379"/>
        <end position="503"/>
    </location>
</feature>
<feature type="region of interest" description="Disordered" evidence="7">
    <location>
        <begin position="155"/>
        <end position="197"/>
    </location>
</feature>
<dbReference type="PANTHER" id="PTHR21595">
    <property type="entry name" value="PATRONIN"/>
    <property type="match status" value="1"/>
</dbReference>
<evidence type="ECO:0000256" key="3">
    <source>
        <dbReference type="ARBA" id="ARBA00022701"/>
    </source>
</evidence>
<dbReference type="GO" id="GO:0031113">
    <property type="term" value="P:regulation of microtubule polymerization"/>
    <property type="evidence" value="ECO:0007669"/>
    <property type="project" value="Ensembl"/>
</dbReference>
<dbReference type="GO" id="GO:0031175">
    <property type="term" value="P:neuron projection development"/>
    <property type="evidence" value="ECO:0007669"/>
    <property type="project" value="InterPro"/>
</dbReference>
<feature type="region of interest" description="Disordered" evidence="7">
    <location>
        <begin position="234"/>
        <end position="292"/>
    </location>
</feature>
<dbReference type="InterPro" id="IPR011033">
    <property type="entry name" value="PRC_barrel-like_sf"/>
</dbReference>
<dbReference type="GO" id="GO:0045218">
    <property type="term" value="P:zonula adherens maintenance"/>
    <property type="evidence" value="ECO:0007669"/>
    <property type="project" value="Ensembl"/>
</dbReference>
<dbReference type="GO" id="GO:0031122">
    <property type="term" value="P:cytoplasmic microtubule organization"/>
    <property type="evidence" value="ECO:0007669"/>
    <property type="project" value="TreeGrafter"/>
</dbReference>
<feature type="region of interest" description="Disordered" evidence="7">
    <location>
        <begin position="335"/>
        <end position="361"/>
    </location>
</feature>
<dbReference type="GO" id="GO:0001701">
    <property type="term" value="P:in utero embryonic development"/>
    <property type="evidence" value="ECO:0007669"/>
    <property type="project" value="Ensembl"/>
</dbReference>
<dbReference type="GO" id="GO:0030334">
    <property type="term" value="P:regulation of cell migration"/>
    <property type="evidence" value="ECO:0007669"/>
    <property type="project" value="Ensembl"/>
</dbReference>
<feature type="region of interest" description="Disordered" evidence="7">
    <location>
        <begin position="530"/>
        <end position="599"/>
    </location>
</feature>
<evidence type="ECO:0000256" key="1">
    <source>
        <dbReference type="ARBA" id="ARBA00004245"/>
    </source>
</evidence>